<keyword evidence="2" id="KW-1133">Transmembrane helix</keyword>
<organism evidence="3 4">
    <name type="scientific">Mycolicibacterium chitae</name>
    <name type="common">Mycobacterium chitae</name>
    <dbReference type="NCBI Taxonomy" id="1792"/>
    <lineage>
        <taxon>Bacteria</taxon>
        <taxon>Bacillati</taxon>
        <taxon>Actinomycetota</taxon>
        <taxon>Actinomycetes</taxon>
        <taxon>Mycobacteriales</taxon>
        <taxon>Mycobacteriaceae</taxon>
        <taxon>Mycolicibacterium</taxon>
    </lineage>
</organism>
<evidence type="ECO:0000256" key="1">
    <source>
        <dbReference type="SAM" id="MobiDB-lite"/>
    </source>
</evidence>
<evidence type="ECO:0000256" key="2">
    <source>
        <dbReference type="SAM" id="Phobius"/>
    </source>
</evidence>
<keyword evidence="2" id="KW-0472">Membrane</keyword>
<accession>A0A3S4REG7</accession>
<feature type="transmembrane region" description="Helical" evidence="2">
    <location>
        <begin position="162"/>
        <end position="181"/>
    </location>
</feature>
<feature type="region of interest" description="Disordered" evidence="1">
    <location>
        <begin position="189"/>
        <end position="219"/>
    </location>
</feature>
<sequence length="236" mass="25455">MADDLPAALADEVSVALTSLVRLTLPPERWPAVAEVVHRMDDAVWLGEEAALRTELKKLRAAVIGTTPRPRPGEGSAPVVNPLSYRTTDYLGRTPVRWISIIMVTGAAVLATLLILLMVVLAFGERDSAPPAAPTTTVTAPEPVEVPEPAQQPDDSGGGASVASVGLLALAGIGGFVFVIWRRRARARRGAAQPEAPEEEMTMYLPHPTDRVPVPTEVRESVQRLVDELERRRDEP</sequence>
<keyword evidence="2" id="KW-0812">Transmembrane</keyword>
<proteinExistence type="predicted"/>
<dbReference type="RefSeq" id="WP_126334314.1">
    <property type="nucleotide sequence ID" value="NZ_AP022604.1"/>
</dbReference>
<evidence type="ECO:0008006" key="5">
    <source>
        <dbReference type="Google" id="ProtNLM"/>
    </source>
</evidence>
<dbReference type="OrthoDB" id="9835917at2"/>
<reference evidence="3 4" key="1">
    <citation type="submission" date="2018-12" db="EMBL/GenBank/DDBJ databases">
        <authorList>
            <consortium name="Pathogen Informatics"/>
        </authorList>
    </citation>
    <scope>NUCLEOTIDE SEQUENCE [LARGE SCALE GENOMIC DNA]</scope>
    <source>
        <strain evidence="3 4">NCTC10485</strain>
    </source>
</reference>
<keyword evidence="4" id="KW-1185">Reference proteome</keyword>
<evidence type="ECO:0000313" key="4">
    <source>
        <dbReference type="Proteomes" id="UP000282551"/>
    </source>
</evidence>
<feature type="compositionally biased region" description="Low complexity" evidence="1">
    <location>
        <begin position="134"/>
        <end position="149"/>
    </location>
</feature>
<dbReference type="Proteomes" id="UP000282551">
    <property type="component" value="Chromosome"/>
</dbReference>
<feature type="transmembrane region" description="Helical" evidence="2">
    <location>
        <begin position="98"/>
        <end position="123"/>
    </location>
</feature>
<protein>
    <recommendedName>
        <fullName evidence="5">Transmembrane protein</fullName>
    </recommendedName>
</protein>
<dbReference type="EMBL" id="LR134355">
    <property type="protein sequence ID" value="VEG48524.1"/>
    <property type="molecule type" value="Genomic_DNA"/>
</dbReference>
<feature type="region of interest" description="Disordered" evidence="1">
    <location>
        <begin position="129"/>
        <end position="159"/>
    </location>
</feature>
<name>A0A3S4REG7_MYCCI</name>
<evidence type="ECO:0000313" key="3">
    <source>
        <dbReference type="EMBL" id="VEG48524.1"/>
    </source>
</evidence>
<dbReference type="AlphaFoldDB" id="A0A3S4REG7"/>
<gene>
    <name evidence="3" type="ORF">NCTC10485_02822</name>
</gene>